<dbReference type="InterPro" id="IPR001005">
    <property type="entry name" value="SANT/Myb"/>
</dbReference>
<comment type="caution">
    <text evidence="3">The sequence shown here is derived from an EMBL/GenBank/DDBJ whole genome shotgun (WGS) entry which is preliminary data.</text>
</comment>
<dbReference type="PANTHER" id="PTHR22929">
    <property type="entry name" value="RNA POLYMERASE III TRANSCRIPTION INITIATION FACTOR B"/>
    <property type="match status" value="1"/>
</dbReference>
<proteinExistence type="predicted"/>
<dbReference type="CDD" id="cd00167">
    <property type="entry name" value="SANT"/>
    <property type="match status" value="1"/>
</dbReference>
<feature type="compositionally biased region" description="Low complexity" evidence="1">
    <location>
        <begin position="37"/>
        <end position="47"/>
    </location>
</feature>
<feature type="compositionally biased region" description="Polar residues" evidence="1">
    <location>
        <begin position="184"/>
        <end position="199"/>
    </location>
</feature>
<feature type="compositionally biased region" description="Acidic residues" evidence="1">
    <location>
        <begin position="438"/>
        <end position="467"/>
    </location>
</feature>
<feature type="compositionally biased region" description="Acidic residues" evidence="1">
    <location>
        <begin position="165"/>
        <end position="183"/>
    </location>
</feature>
<accession>A0ABD3E2P0</accession>
<sequence length="934" mass="105553">MATDFDPLDDMLADGAVKKANPVGKFQPKAKFRPTKKVTSATSVSTSQAVETIESTQSELIEPSKQCSDVVPDNNEGLHASMENPIVEESNDVINLSSLDFTHSLPAEATSDCPLTEKPTKLATRRAKAASFPSPQREEASPSSRENETGRTLRPKKGKTNAYELIDEDVELSEECAAVDDENINNNELQVETESQTKQMNRKSRKPDDDNEKPGSKRKKGSSDQVAVAKPKKFSHSTRRTRVVDKALLAIPDEDLDYDTLPIRDLLARAEHIEKEMKKAAPVIKKSNVDLSSLNNEEDETFISKQGEEYNDEGGSPIAEDTTENFNYMTYMDKTPRTRWSKEDTEMFYNAVRQMGTDLAMIQQLFPGRTRRQLKLKYKKEERERPMRLHDALTNRTKDNSYFKMIIENLNQDQKLKQAEEKQNTGDDGSIDLTGNGEADEETTTMADDEEPKDDEHEQGEENEDVANDVTEAQSPLKSDDADDDDLFGWDQYTRSTTSSACSAARQTTPTANPRPAACALLELTAPYRITRKLRGTANTFVPDAQMLFHVLGLCDLLTLNTTQFIDSTPSWIPIVSQLYIAVLWHVMIIRVYADSGYDFQFKGLVDSLYQNIRIGDCMIPGPLVPFFQSIAAASGPFPWSGDVLPVMPCVYALWDNTNVMPRKNVARSLPFPCILLDQLYAFANAPISDEENSAYHTFLWYDNIFGIPVANQSRYLRMGPQLCGSMYTPQTQFDAAYTFWHDELKFFTRANPKNIGFSDYPQLLGLSTLHGPNQLNWFQFASETMAKYSLHFERSAPLKSISCRGLGASRIKGVPRSNKRTRAWLYPPERAIAPFLSSRFEPRREIPDALSVVFDHSDHELGKEAEQFAMVTHTNLVWSTAFKARDGYETIENTHVGTYWTDSPHRCSSEIQFKHLYNHVLVHHHHLLNAHYL</sequence>
<feature type="region of interest" description="Disordered" evidence="1">
    <location>
        <begin position="417"/>
        <end position="490"/>
    </location>
</feature>
<dbReference type="Gene3D" id="1.10.10.60">
    <property type="entry name" value="Homeodomain-like"/>
    <property type="match status" value="1"/>
</dbReference>
<dbReference type="InterPro" id="IPR039467">
    <property type="entry name" value="TFIIIB_B''_Myb"/>
</dbReference>
<feature type="region of interest" description="Disordered" evidence="1">
    <location>
        <begin position="106"/>
        <end position="237"/>
    </location>
</feature>
<dbReference type="InterPro" id="IPR009057">
    <property type="entry name" value="Homeodomain-like_sf"/>
</dbReference>
<evidence type="ECO:0000313" key="4">
    <source>
        <dbReference type="Proteomes" id="UP001632038"/>
    </source>
</evidence>
<evidence type="ECO:0000259" key="2">
    <source>
        <dbReference type="SMART" id="SM00717"/>
    </source>
</evidence>
<keyword evidence="4" id="KW-1185">Reference proteome</keyword>
<name>A0ABD3E2P0_9LAMI</name>
<dbReference type="AlphaFoldDB" id="A0ABD3E2P0"/>
<evidence type="ECO:0000256" key="1">
    <source>
        <dbReference type="SAM" id="MobiDB-lite"/>
    </source>
</evidence>
<dbReference type="PANTHER" id="PTHR22929:SF0">
    <property type="entry name" value="TRANSCRIPTION FACTOR TFIIIB COMPONENT B'' HOMOLOG"/>
    <property type="match status" value="1"/>
</dbReference>
<feature type="region of interest" description="Disordered" evidence="1">
    <location>
        <begin position="27"/>
        <end position="86"/>
    </location>
</feature>
<dbReference type="Pfam" id="PF15963">
    <property type="entry name" value="Myb_DNA-bind_7"/>
    <property type="match status" value="1"/>
</dbReference>
<dbReference type="SUPFAM" id="SSF46689">
    <property type="entry name" value="Homeodomain-like"/>
    <property type="match status" value="1"/>
</dbReference>
<organism evidence="3 4">
    <name type="scientific">Castilleja foliolosa</name>
    <dbReference type="NCBI Taxonomy" id="1961234"/>
    <lineage>
        <taxon>Eukaryota</taxon>
        <taxon>Viridiplantae</taxon>
        <taxon>Streptophyta</taxon>
        <taxon>Embryophyta</taxon>
        <taxon>Tracheophyta</taxon>
        <taxon>Spermatophyta</taxon>
        <taxon>Magnoliopsida</taxon>
        <taxon>eudicotyledons</taxon>
        <taxon>Gunneridae</taxon>
        <taxon>Pentapetalae</taxon>
        <taxon>asterids</taxon>
        <taxon>lamiids</taxon>
        <taxon>Lamiales</taxon>
        <taxon>Orobanchaceae</taxon>
        <taxon>Pedicularideae</taxon>
        <taxon>Castillejinae</taxon>
        <taxon>Castilleja</taxon>
    </lineage>
</organism>
<gene>
    <name evidence="3" type="ORF">CASFOL_005166</name>
</gene>
<feature type="compositionally biased region" description="Basic and acidic residues" evidence="1">
    <location>
        <begin position="206"/>
        <end position="215"/>
    </location>
</feature>
<feature type="compositionally biased region" description="Basic and acidic residues" evidence="1">
    <location>
        <begin position="136"/>
        <end position="151"/>
    </location>
</feature>
<dbReference type="EMBL" id="JAVIJP010000007">
    <property type="protein sequence ID" value="KAL3648763.1"/>
    <property type="molecule type" value="Genomic_DNA"/>
</dbReference>
<evidence type="ECO:0000313" key="3">
    <source>
        <dbReference type="EMBL" id="KAL3648763.1"/>
    </source>
</evidence>
<feature type="domain" description="Myb-like" evidence="2">
    <location>
        <begin position="336"/>
        <end position="384"/>
    </location>
</feature>
<reference evidence="4" key="1">
    <citation type="journal article" date="2024" name="IScience">
        <title>Strigolactones Initiate the Formation of Haustorium-like Structures in Castilleja.</title>
        <authorList>
            <person name="Buerger M."/>
            <person name="Peterson D."/>
            <person name="Chory J."/>
        </authorList>
    </citation>
    <scope>NUCLEOTIDE SEQUENCE [LARGE SCALE GENOMIC DNA]</scope>
</reference>
<dbReference type="SMART" id="SM00717">
    <property type="entry name" value="SANT"/>
    <property type="match status" value="1"/>
</dbReference>
<feature type="compositionally biased region" description="Polar residues" evidence="1">
    <location>
        <begin position="48"/>
        <end position="59"/>
    </location>
</feature>
<dbReference type="Proteomes" id="UP001632038">
    <property type="component" value="Unassembled WGS sequence"/>
</dbReference>
<protein>
    <recommendedName>
        <fullName evidence="2">Myb-like domain-containing protein</fullName>
    </recommendedName>
</protein>